<dbReference type="InterPro" id="IPR002123">
    <property type="entry name" value="Plipid/glycerol_acylTrfase"/>
</dbReference>
<keyword evidence="2" id="KW-0808">Transferase</keyword>
<dbReference type="GO" id="GO:0016746">
    <property type="term" value="F:acyltransferase activity"/>
    <property type="evidence" value="ECO:0007669"/>
    <property type="project" value="UniProtKB-KW"/>
</dbReference>
<dbReference type="Proteomes" id="UP001168363">
    <property type="component" value="Unassembled WGS sequence"/>
</dbReference>
<keyword evidence="3" id="KW-1185">Reference proteome</keyword>
<comment type="caution">
    <text evidence="2">The sequence shown here is derived from an EMBL/GenBank/DDBJ whole genome shotgun (WGS) entry which is preliminary data.</text>
</comment>
<evidence type="ECO:0000259" key="1">
    <source>
        <dbReference type="Pfam" id="PF01553"/>
    </source>
</evidence>
<keyword evidence="2" id="KW-0012">Acyltransferase</keyword>
<feature type="domain" description="Phospholipid/glycerol acyltransferase" evidence="1">
    <location>
        <begin position="2"/>
        <end position="78"/>
    </location>
</feature>
<evidence type="ECO:0000313" key="2">
    <source>
        <dbReference type="EMBL" id="MDO3397835.1"/>
    </source>
</evidence>
<gene>
    <name evidence="2" type="ORF">QWJ41_19060</name>
</gene>
<reference evidence="2" key="1">
    <citation type="submission" date="2023-06" db="EMBL/GenBank/DDBJ databases">
        <title>Genome sequence of Nocardioides sp. SOB44.</title>
        <authorList>
            <person name="Zhang G."/>
        </authorList>
    </citation>
    <scope>NUCLEOTIDE SEQUENCE</scope>
    <source>
        <strain evidence="2">SOB44</strain>
    </source>
</reference>
<protein>
    <submittedName>
        <fullName evidence="2">1-acyl-sn-glycerol-3-phosphate acyltransferase</fullName>
    </submittedName>
</protein>
<proteinExistence type="predicted"/>
<name>A0ABT8TV57_9ACTN</name>
<dbReference type="EMBL" id="JAULSC010000028">
    <property type="protein sequence ID" value="MDO3397835.1"/>
    <property type="molecule type" value="Genomic_DNA"/>
</dbReference>
<dbReference type="Pfam" id="PF01553">
    <property type="entry name" value="Acyltransferase"/>
    <property type="match status" value="1"/>
</dbReference>
<dbReference type="SUPFAM" id="SSF69593">
    <property type="entry name" value="Glycerol-3-phosphate (1)-acyltransferase"/>
    <property type="match status" value="1"/>
</dbReference>
<organism evidence="2 3">
    <name type="scientific">Nocardioides cremeus</name>
    <dbReference type="NCBI Taxonomy" id="3058044"/>
    <lineage>
        <taxon>Bacteria</taxon>
        <taxon>Bacillati</taxon>
        <taxon>Actinomycetota</taxon>
        <taxon>Actinomycetes</taxon>
        <taxon>Propionibacteriales</taxon>
        <taxon>Nocardioidaceae</taxon>
        <taxon>Nocardioides</taxon>
    </lineage>
</organism>
<accession>A0ABT8TV57</accession>
<sequence>MASNHTSFYDWLVVRRRIIFLAKSSYFTGRGLRGRLRRHFFTACRQVPVDRSGGGAGEAALRTAVRLVGEGQLLGVFPPRARAPRMAGSTGAGPAWSA</sequence>
<evidence type="ECO:0000313" key="3">
    <source>
        <dbReference type="Proteomes" id="UP001168363"/>
    </source>
</evidence>